<evidence type="ECO:0000313" key="7">
    <source>
        <dbReference type="Proteomes" id="UP000216035"/>
    </source>
</evidence>
<dbReference type="EMBL" id="NOXX01000194">
    <property type="protein sequence ID" value="OYQ44237.1"/>
    <property type="molecule type" value="Genomic_DNA"/>
</dbReference>
<organism evidence="6 7">
    <name type="scientific">Flavobacterium aurantiibacter</name>
    <dbReference type="NCBI Taxonomy" id="2023067"/>
    <lineage>
        <taxon>Bacteria</taxon>
        <taxon>Pseudomonadati</taxon>
        <taxon>Bacteroidota</taxon>
        <taxon>Flavobacteriia</taxon>
        <taxon>Flavobacteriales</taxon>
        <taxon>Flavobacteriaceae</taxon>
        <taxon>Flavobacterium</taxon>
    </lineage>
</organism>
<accession>A0A255ZRQ3</accession>
<evidence type="ECO:0000256" key="3">
    <source>
        <dbReference type="ARBA" id="ARBA00022989"/>
    </source>
</evidence>
<dbReference type="InterPro" id="IPR002033">
    <property type="entry name" value="TatC"/>
</dbReference>
<evidence type="ECO:0000256" key="5">
    <source>
        <dbReference type="HAMAP-Rule" id="MF_00902"/>
    </source>
</evidence>
<keyword evidence="5" id="KW-0813">Transport</keyword>
<comment type="similarity">
    <text evidence="5">Belongs to the TatC family.</text>
</comment>
<dbReference type="PANTHER" id="PTHR30371">
    <property type="entry name" value="SEC-INDEPENDENT PROTEIN TRANSLOCASE PROTEIN TATC"/>
    <property type="match status" value="1"/>
</dbReference>
<feature type="transmembrane region" description="Helical" evidence="5">
    <location>
        <begin position="222"/>
        <end position="239"/>
    </location>
</feature>
<feature type="transmembrane region" description="Helical" evidence="5">
    <location>
        <begin position="133"/>
        <end position="156"/>
    </location>
</feature>
<keyword evidence="3 5" id="KW-1133">Transmembrane helix</keyword>
<protein>
    <recommendedName>
        <fullName evidence="5">Sec-independent protein translocase protein TatC</fullName>
    </recommendedName>
</protein>
<dbReference type="NCBIfam" id="TIGR00945">
    <property type="entry name" value="tatC"/>
    <property type="match status" value="1"/>
</dbReference>
<dbReference type="Proteomes" id="UP000216035">
    <property type="component" value="Unassembled WGS sequence"/>
</dbReference>
<dbReference type="GO" id="GO:0065002">
    <property type="term" value="P:intracellular protein transmembrane transport"/>
    <property type="evidence" value="ECO:0007669"/>
    <property type="project" value="TreeGrafter"/>
</dbReference>
<comment type="function">
    <text evidence="5">Part of the twin-arginine translocation (Tat) system that transports large folded proteins containing a characteristic twin-arginine motif in their signal peptide across membranes.</text>
</comment>
<keyword evidence="5" id="KW-1003">Cell membrane</keyword>
<comment type="subunit">
    <text evidence="5">Forms a complex with TatA.</text>
</comment>
<proteinExistence type="inferred from homology"/>
<feature type="transmembrane region" description="Helical" evidence="5">
    <location>
        <begin position="96"/>
        <end position="121"/>
    </location>
</feature>
<keyword evidence="7" id="KW-1185">Reference proteome</keyword>
<name>A0A255ZRQ3_9FLAO</name>
<dbReference type="HAMAP" id="MF_00902">
    <property type="entry name" value="TatC"/>
    <property type="match status" value="1"/>
</dbReference>
<dbReference type="RefSeq" id="WP_094486237.1">
    <property type="nucleotide sequence ID" value="NZ_NOXX01000194.1"/>
</dbReference>
<comment type="caution">
    <text evidence="6">The sequence shown here is derived from an EMBL/GenBank/DDBJ whole genome shotgun (WGS) entry which is preliminary data.</text>
</comment>
<comment type="subcellular location">
    <subcellularLocation>
        <location evidence="5">Cell membrane</location>
        <topology evidence="5">Multi-pass membrane protein</topology>
    </subcellularLocation>
    <subcellularLocation>
        <location evidence="1">Membrane</location>
        <topology evidence="1">Multi-pass membrane protein</topology>
    </subcellularLocation>
</comment>
<dbReference type="GO" id="GO:0033281">
    <property type="term" value="C:TAT protein transport complex"/>
    <property type="evidence" value="ECO:0007669"/>
    <property type="project" value="UniProtKB-UniRule"/>
</dbReference>
<keyword evidence="4 5" id="KW-0472">Membrane</keyword>
<feature type="transmembrane region" description="Helical" evidence="5">
    <location>
        <begin position="245"/>
        <end position="264"/>
    </location>
</feature>
<dbReference type="GO" id="GO:0043953">
    <property type="term" value="P:protein transport by the Tat complex"/>
    <property type="evidence" value="ECO:0007669"/>
    <property type="project" value="UniProtKB-UniRule"/>
</dbReference>
<dbReference type="AlphaFoldDB" id="A0A255ZRQ3"/>
<sequence length="277" mass="31596">MAEKSMKEMTFLDHLEALRWMLIRSTVAILICAVVAYFFIDFIFSDIIFAATRPDFITYEFFCETTKYLGLDDESTCVKDFSFIIQNTNVGGQFSIFIWTCIAAGFILGFPYILFEIWKFIKPALYEKERKMAIAFVLVTSLLFFLGVLFGFYLVVPLSVNFFATFVVSDTIVNQFNVDSYISMVKTSIIASGLVFELPVIIYFLAKLGLVTAEFLRKYRRFAIVIILIIAAIVTPPDVTSQLLVSIPILVLYECSIFIAKVVVNNRLKNEQSSNRI</sequence>
<dbReference type="OrthoDB" id="9777044at2"/>
<dbReference type="Pfam" id="PF00902">
    <property type="entry name" value="TatC"/>
    <property type="match status" value="1"/>
</dbReference>
<dbReference type="PANTHER" id="PTHR30371:SF0">
    <property type="entry name" value="SEC-INDEPENDENT PROTEIN TRANSLOCASE PROTEIN TATC, CHLOROPLASTIC-RELATED"/>
    <property type="match status" value="1"/>
</dbReference>
<dbReference type="GO" id="GO:0009977">
    <property type="term" value="F:proton motive force dependent protein transmembrane transporter activity"/>
    <property type="evidence" value="ECO:0007669"/>
    <property type="project" value="TreeGrafter"/>
</dbReference>
<keyword evidence="5" id="KW-0653">Protein transport</keyword>
<keyword evidence="2 5" id="KW-0812">Transmembrane</keyword>
<evidence type="ECO:0000256" key="2">
    <source>
        <dbReference type="ARBA" id="ARBA00022692"/>
    </source>
</evidence>
<keyword evidence="5" id="KW-0811">Translocation</keyword>
<feature type="transmembrane region" description="Helical" evidence="5">
    <location>
        <begin position="189"/>
        <end position="210"/>
    </location>
</feature>
<dbReference type="PRINTS" id="PR01840">
    <property type="entry name" value="TATCFAMILY"/>
</dbReference>
<gene>
    <name evidence="5 6" type="primary">tatC</name>
    <name evidence="6" type="ORF">CHX27_07980</name>
</gene>
<evidence type="ECO:0000256" key="4">
    <source>
        <dbReference type="ARBA" id="ARBA00023136"/>
    </source>
</evidence>
<evidence type="ECO:0000313" key="6">
    <source>
        <dbReference type="EMBL" id="OYQ44237.1"/>
    </source>
</evidence>
<reference evidence="6 7" key="1">
    <citation type="submission" date="2017-07" db="EMBL/GenBank/DDBJ databases">
        <title>Flavobacterium cyanobacteriorum sp. nov., isolated from cyanobacterial aggregates in a eutrophic lake.</title>
        <authorList>
            <person name="Cai H."/>
        </authorList>
    </citation>
    <scope>NUCLEOTIDE SEQUENCE [LARGE SCALE GENOMIC DNA]</scope>
    <source>
        <strain evidence="6 7">TH167</strain>
    </source>
</reference>
<evidence type="ECO:0000256" key="1">
    <source>
        <dbReference type="ARBA" id="ARBA00004141"/>
    </source>
</evidence>
<feature type="transmembrane region" description="Helical" evidence="5">
    <location>
        <begin position="21"/>
        <end position="40"/>
    </location>
</feature>